<feature type="compositionally biased region" description="Basic and acidic residues" evidence="1">
    <location>
        <begin position="479"/>
        <end position="489"/>
    </location>
</feature>
<dbReference type="STRING" id="7918.ENSLOCP00000015876"/>
<evidence type="ECO:0000256" key="1">
    <source>
        <dbReference type="SAM" id="MobiDB-lite"/>
    </source>
</evidence>
<dbReference type="FunCoup" id="W5N5G7">
    <property type="interactions" value="845"/>
</dbReference>
<feature type="region of interest" description="Disordered" evidence="1">
    <location>
        <begin position="466"/>
        <end position="489"/>
    </location>
</feature>
<evidence type="ECO:0000313" key="3">
    <source>
        <dbReference type="Ensembl" id="ENSLOCP00000015876.1"/>
    </source>
</evidence>
<dbReference type="PANTHER" id="PTHR17085">
    <property type="entry name" value="NUCLEAR RECEPTOR COACTIVATOR 4"/>
    <property type="match status" value="1"/>
</dbReference>
<reference evidence="3" key="2">
    <citation type="submission" date="2025-08" db="UniProtKB">
        <authorList>
            <consortium name="Ensembl"/>
        </authorList>
    </citation>
    <scope>IDENTIFICATION</scope>
</reference>
<dbReference type="GO" id="GO:0006879">
    <property type="term" value="P:intracellular iron ion homeostasis"/>
    <property type="evidence" value="ECO:0007669"/>
    <property type="project" value="InterPro"/>
</dbReference>
<dbReference type="InterPro" id="IPR022174">
    <property type="entry name" value="NCOA4_N"/>
</dbReference>
<reference evidence="4" key="1">
    <citation type="submission" date="2011-12" db="EMBL/GenBank/DDBJ databases">
        <title>The Draft Genome of Lepisosteus oculatus.</title>
        <authorList>
            <consortium name="The Broad Institute Genome Assembly &amp; Analysis Group"/>
            <consortium name="Computational R&amp;D Group"/>
            <consortium name="and Sequencing Platform"/>
            <person name="Di Palma F."/>
            <person name="Alfoldi J."/>
            <person name="Johnson J."/>
            <person name="Berlin A."/>
            <person name="Gnerre S."/>
            <person name="Jaffe D."/>
            <person name="MacCallum I."/>
            <person name="Young S."/>
            <person name="Walker B.J."/>
            <person name="Lander E.S."/>
            <person name="Lindblad-Toh K."/>
        </authorList>
    </citation>
    <scope>NUCLEOTIDE SEQUENCE [LARGE SCALE GENOMIC DNA]</scope>
</reference>
<sequence>PGCRMSSAVEDRDRDSLRRCLQARCQLEASISGVTRAELQLRDNSREVKAQIHSCISRHLEVLRSREVWLLEQIEIVQHLKEEALQQQHHQLHCLLGQLNFLIYQLENNNSNNLANQITSCLEKLSSLNLKPEETPEMSFQADIRSLRQAITSFGTIETKQLSYYLISPPSKSSLDDVWLFQNCPLAYTQPKVESKLWTELDNWILKSSSGSSPQSGCQLSFNLDDWLYKPKEKSQVSCPFAQFEFDKMCTKTDVEAWVLKDRVPPRERSVSETSSSTMMSIEKIEDADLNLSEGEEGQETEDLKDWLVTSPTEEKEELAENKSHADDKPKTMFWPFSEPFRASDWLVKYDDSCGACRGQSKAVEIENLGALKCLKHSPSPSPAATSSTETVRVEQVCKANEPCGSFLDCVCEENCGREALCGLLFKKEGRDKNGMPLDKNKVLEESYVNDIDRWLHPRKKEVPASSFPSYGLTLQPQEQEKTTQEEPELKCKDPFKVSFNPEDWLMPRRKPSLPAPCTNTEEDKWLLRKRAPFFLYKINLLGEHGGVAEQNGPTSFSDLFACMTLKGDMEKWLYKAPIQHISRFSNESLPYTAPHYTV</sequence>
<dbReference type="PANTHER" id="PTHR17085:SF3">
    <property type="entry name" value="NUCLEAR RECEPTOR COACTIVATOR 4"/>
    <property type="match status" value="1"/>
</dbReference>
<dbReference type="HOGENOM" id="CLU_034170_0_0_1"/>
<feature type="region of interest" description="Disordered" evidence="1">
    <location>
        <begin position="312"/>
        <end position="331"/>
    </location>
</feature>
<reference evidence="3" key="3">
    <citation type="submission" date="2025-09" db="UniProtKB">
        <authorList>
            <consortium name="Ensembl"/>
        </authorList>
    </citation>
    <scope>IDENTIFICATION</scope>
</reference>
<dbReference type="InterPro" id="IPR039947">
    <property type="entry name" value="NCoA-4"/>
</dbReference>
<keyword evidence="4" id="KW-1185">Reference proteome</keyword>
<name>W5N5G7_LEPOC</name>
<evidence type="ECO:0000313" key="4">
    <source>
        <dbReference type="Proteomes" id="UP000018468"/>
    </source>
</evidence>
<proteinExistence type="predicted"/>
<dbReference type="Pfam" id="PF12489">
    <property type="entry name" value="ARA70"/>
    <property type="match status" value="2"/>
</dbReference>
<dbReference type="GO" id="GO:0003713">
    <property type="term" value="F:transcription coactivator activity"/>
    <property type="evidence" value="ECO:0007669"/>
    <property type="project" value="InterPro"/>
</dbReference>
<feature type="domain" description="Nuclear receptor coactivator 4 N-terminal" evidence="2">
    <location>
        <begin position="38"/>
        <end position="144"/>
    </location>
</feature>
<evidence type="ECO:0000259" key="2">
    <source>
        <dbReference type="Pfam" id="PF12489"/>
    </source>
</evidence>
<dbReference type="Proteomes" id="UP000018468">
    <property type="component" value="Linkage group LG5"/>
</dbReference>
<dbReference type="Ensembl" id="ENSLOCT00000015906.1">
    <property type="protein sequence ID" value="ENSLOCP00000015876.1"/>
    <property type="gene ID" value="ENSLOCG00000012898.1"/>
</dbReference>
<feature type="compositionally biased region" description="Basic and acidic residues" evidence="1">
    <location>
        <begin position="319"/>
        <end position="331"/>
    </location>
</feature>
<feature type="domain" description="Nuclear receptor coactivator 4 N-terminal" evidence="2">
    <location>
        <begin position="200"/>
        <end position="322"/>
    </location>
</feature>
<organism evidence="3 4">
    <name type="scientific">Lepisosteus oculatus</name>
    <name type="common">Spotted gar</name>
    <dbReference type="NCBI Taxonomy" id="7918"/>
    <lineage>
        <taxon>Eukaryota</taxon>
        <taxon>Metazoa</taxon>
        <taxon>Chordata</taxon>
        <taxon>Craniata</taxon>
        <taxon>Vertebrata</taxon>
        <taxon>Euteleostomi</taxon>
        <taxon>Actinopterygii</taxon>
        <taxon>Neopterygii</taxon>
        <taxon>Holostei</taxon>
        <taxon>Semionotiformes</taxon>
        <taxon>Lepisosteidae</taxon>
        <taxon>Lepisosteus</taxon>
    </lineage>
</organism>
<accession>W5N5G7</accession>
<dbReference type="OMA" id="FPPDCYG"/>
<dbReference type="InParanoid" id="W5N5G7"/>
<dbReference type="eggNOG" id="ENOG502QQ6V">
    <property type="taxonomic scope" value="Eukaryota"/>
</dbReference>
<dbReference type="EMBL" id="AHAT01023189">
    <property type="status" value="NOT_ANNOTATED_CDS"/>
    <property type="molecule type" value="Genomic_DNA"/>
</dbReference>
<dbReference type="GO" id="GO:0009725">
    <property type="term" value="P:response to hormone"/>
    <property type="evidence" value="ECO:0000318"/>
    <property type="project" value="GO_Central"/>
</dbReference>
<dbReference type="Bgee" id="ENSLOCG00000012898">
    <property type="expression patterns" value="Expressed in embryo and 13 other cell types or tissues"/>
</dbReference>
<dbReference type="AlphaFoldDB" id="W5N5G7"/>
<protein>
    <submittedName>
        <fullName evidence="3">Nuclear receptor coactivator 4</fullName>
    </submittedName>
</protein>
<dbReference type="GeneTree" id="ENSGT00390000008403"/>